<feature type="region of interest" description="Disordered" evidence="5">
    <location>
        <begin position="1"/>
        <end position="53"/>
    </location>
</feature>
<dbReference type="Gene3D" id="1.20.1270.60">
    <property type="entry name" value="Arfaptin homology (AH) domain/BAR domain"/>
    <property type="match status" value="1"/>
</dbReference>
<dbReference type="GO" id="GO:0035091">
    <property type="term" value="F:phosphatidylinositol binding"/>
    <property type="evidence" value="ECO:0007669"/>
    <property type="project" value="UniProtKB-UniRule"/>
</dbReference>
<dbReference type="GO" id="GO:0090389">
    <property type="term" value="P:phagosome-lysosome fusion involved in apoptotic cell clearance"/>
    <property type="evidence" value="ECO:0007669"/>
    <property type="project" value="TreeGrafter"/>
</dbReference>
<dbReference type="SUPFAM" id="SSF64268">
    <property type="entry name" value="PX domain"/>
    <property type="match status" value="1"/>
</dbReference>
<evidence type="ECO:0000313" key="8">
    <source>
        <dbReference type="WBParaSite" id="Gr19_v10_g17438.t1"/>
    </source>
</evidence>
<dbReference type="InterPro" id="IPR036871">
    <property type="entry name" value="PX_dom_sf"/>
</dbReference>
<dbReference type="GO" id="GO:0005768">
    <property type="term" value="C:endosome"/>
    <property type="evidence" value="ECO:0007669"/>
    <property type="project" value="UniProtKB-ARBA"/>
</dbReference>
<dbReference type="CDD" id="cd06892">
    <property type="entry name" value="PX_SNX5_like"/>
    <property type="match status" value="1"/>
</dbReference>
<dbReference type="Pfam" id="PF00787">
    <property type="entry name" value="PX"/>
    <property type="match status" value="1"/>
</dbReference>
<evidence type="ECO:0000313" key="7">
    <source>
        <dbReference type="Proteomes" id="UP000887572"/>
    </source>
</evidence>
<dbReference type="InterPro" id="IPR001683">
    <property type="entry name" value="PX_dom"/>
</dbReference>
<dbReference type="SUPFAM" id="SSF103657">
    <property type="entry name" value="BAR/IMD domain-like"/>
    <property type="match status" value="1"/>
</dbReference>
<dbReference type="InterPro" id="IPR027267">
    <property type="entry name" value="AH/BAR_dom_sf"/>
</dbReference>
<feature type="domain" description="PX" evidence="6">
    <location>
        <begin position="57"/>
        <end position="204"/>
    </location>
</feature>
<dbReference type="Proteomes" id="UP000887572">
    <property type="component" value="Unplaced"/>
</dbReference>
<feature type="compositionally biased region" description="Polar residues" evidence="5">
    <location>
        <begin position="31"/>
        <end position="44"/>
    </location>
</feature>
<dbReference type="Pfam" id="PF09325">
    <property type="entry name" value="Vps5"/>
    <property type="match status" value="1"/>
</dbReference>
<reference evidence="8" key="1">
    <citation type="submission" date="2022-11" db="UniProtKB">
        <authorList>
            <consortium name="WormBaseParasite"/>
        </authorList>
    </citation>
    <scope>IDENTIFICATION</scope>
</reference>
<comment type="similarity">
    <text evidence="1 4">Belongs to the sorting nexin family.</text>
</comment>
<evidence type="ECO:0000256" key="2">
    <source>
        <dbReference type="ARBA" id="ARBA00022448"/>
    </source>
</evidence>
<evidence type="ECO:0000256" key="5">
    <source>
        <dbReference type="SAM" id="MobiDB-lite"/>
    </source>
</evidence>
<keyword evidence="7" id="KW-1185">Reference proteome</keyword>
<dbReference type="PIRSF" id="PIRSF036924">
    <property type="entry name" value="Snx5_Snx6"/>
    <property type="match status" value="1"/>
</dbReference>
<evidence type="ECO:0000256" key="3">
    <source>
        <dbReference type="ARBA" id="ARBA00022927"/>
    </source>
</evidence>
<dbReference type="PANTHER" id="PTHR45850:SF1">
    <property type="entry name" value="SORTING NEXIN 6, ISOFORM B"/>
    <property type="match status" value="1"/>
</dbReference>
<dbReference type="WBParaSite" id="Gr19_v10_g17438.t1">
    <property type="protein sequence ID" value="Gr19_v10_g17438.t1"/>
    <property type="gene ID" value="Gr19_v10_g17438"/>
</dbReference>
<dbReference type="Gene3D" id="3.30.1520.10">
    <property type="entry name" value="Phox-like domain"/>
    <property type="match status" value="1"/>
</dbReference>
<sequence length="445" mass="50712">MLSSTNVKIPHPLNNGEGVSNGEFSEIIGGSNESASDDLSTLTSGEKEHDAHAKKIATQTYSLVVNITDALSEREKVKYTVQAKTNSPEFTKTEMSVVREHDEFIWLHNCLEDNEDYAGFIIPPAPPRPDFDASREKLQKLGEGESTMTKEEFLKIKQELEQEYLATFKKTVAMHEMFLCRLASHLVFQKDQNFRVFLEYENELSVRSRNKKEIVGSIFKRFTQTADEVFLSGQKDIDDFFEHEKNYLVEYHTHIKEATARAEKVCRIRQNVADTYARISHGLEKLGQLEAASGEKEFGQFLAKVTASFEKLKKAEARVGTDEELKEVDTLRYFLCETQAAKNLLYRRTRCLANYEAANKNLERSRARNRDIPKAESEQAESCKKFEDISKLARRELVNLNNTRIAAFKKSLSELAELEVKQSKAKIAILQSSIAALTVMPEQNN</sequence>
<keyword evidence="3 4" id="KW-0653">Protein transport</keyword>
<dbReference type="InterPro" id="IPR015404">
    <property type="entry name" value="Vps5_C"/>
</dbReference>
<protein>
    <recommendedName>
        <fullName evidence="4">Sorting nexin</fullName>
    </recommendedName>
</protein>
<dbReference type="PANTHER" id="PTHR45850">
    <property type="entry name" value="SORTING NEXIN FAMILY MEMBER"/>
    <property type="match status" value="1"/>
</dbReference>
<organism evidence="7 8">
    <name type="scientific">Globodera rostochiensis</name>
    <name type="common">Golden nematode worm</name>
    <name type="synonym">Heterodera rostochiensis</name>
    <dbReference type="NCBI Taxonomy" id="31243"/>
    <lineage>
        <taxon>Eukaryota</taxon>
        <taxon>Metazoa</taxon>
        <taxon>Ecdysozoa</taxon>
        <taxon>Nematoda</taxon>
        <taxon>Chromadorea</taxon>
        <taxon>Rhabditida</taxon>
        <taxon>Tylenchina</taxon>
        <taxon>Tylenchomorpha</taxon>
        <taxon>Tylenchoidea</taxon>
        <taxon>Heteroderidae</taxon>
        <taxon>Heteroderinae</taxon>
        <taxon>Globodera</taxon>
    </lineage>
</organism>
<dbReference type="InterPro" id="IPR014637">
    <property type="entry name" value="SNX5/SNX6/SNX32"/>
</dbReference>
<dbReference type="AlphaFoldDB" id="A0A914HIC9"/>
<keyword evidence="2 4" id="KW-0813">Transport</keyword>
<dbReference type="FunFam" id="1.20.1270.60:FF:000008">
    <property type="entry name" value="Sorting nexin"/>
    <property type="match status" value="1"/>
</dbReference>
<name>A0A914HIC9_GLORO</name>
<accession>A0A914HIC9</accession>
<evidence type="ECO:0000259" key="6">
    <source>
        <dbReference type="PROSITE" id="PS50195"/>
    </source>
</evidence>
<dbReference type="FunFam" id="3.30.1520.10:FF:000001">
    <property type="entry name" value="Sorting nexin"/>
    <property type="match status" value="1"/>
</dbReference>
<comment type="function">
    <text evidence="4">Involved in several stages of intracellular trafficking.</text>
</comment>
<dbReference type="GO" id="GO:0015031">
    <property type="term" value="P:protein transport"/>
    <property type="evidence" value="ECO:0007669"/>
    <property type="project" value="UniProtKB-KW"/>
</dbReference>
<proteinExistence type="inferred from homology"/>
<evidence type="ECO:0000256" key="1">
    <source>
        <dbReference type="ARBA" id="ARBA00010883"/>
    </source>
</evidence>
<dbReference type="PROSITE" id="PS50195">
    <property type="entry name" value="PX"/>
    <property type="match status" value="1"/>
</dbReference>
<evidence type="ECO:0000256" key="4">
    <source>
        <dbReference type="PIRNR" id="PIRNR036924"/>
    </source>
</evidence>